<dbReference type="InterPro" id="IPR036661">
    <property type="entry name" value="Luciferase-like_sf"/>
</dbReference>
<protein>
    <submittedName>
        <fullName evidence="3">LLM class flavin-dependent oxidoreductase</fullName>
    </submittedName>
</protein>
<accession>A0ABS7ZX22</accession>
<keyword evidence="4" id="KW-1185">Reference proteome</keyword>
<dbReference type="Pfam" id="PF00296">
    <property type="entry name" value="Bac_luciferase"/>
    <property type="match status" value="1"/>
</dbReference>
<dbReference type="PANTHER" id="PTHR30137">
    <property type="entry name" value="LUCIFERASE-LIKE MONOOXYGENASE"/>
    <property type="match status" value="1"/>
</dbReference>
<comment type="similarity">
    <text evidence="1">To bacterial alkanal monooxygenase alpha and beta chains.</text>
</comment>
<dbReference type="Gene3D" id="3.20.20.30">
    <property type="entry name" value="Luciferase-like domain"/>
    <property type="match status" value="1"/>
</dbReference>
<evidence type="ECO:0000259" key="2">
    <source>
        <dbReference type="Pfam" id="PF00296"/>
    </source>
</evidence>
<dbReference type="RefSeq" id="WP_225676419.1">
    <property type="nucleotide sequence ID" value="NZ_JAEDAH010000096.1"/>
</dbReference>
<organism evidence="3 4">
    <name type="scientific">Thalassolituus marinus</name>
    <dbReference type="NCBI Taxonomy" id="671053"/>
    <lineage>
        <taxon>Bacteria</taxon>
        <taxon>Pseudomonadati</taxon>
        <taxon>Pseudomonadota</taxon>
        <taxon>Gammaproteobacteria</taxon>
        <taxon>Oceanospirillales</taxon>
        <taxon>Oceanospirillaceae</taxon>
        <taxon>Thalassolituus</taxon>
    </lineage>
</organism>
<dbReference type="NCBIfam" id="TIGR03558">
    <property type="entry name" value="oxido_grp_1"/>
    <property type="match status" value="1"/>
</dbReference>
<comment type="caution">
    <text evidence="3">The sequence shown here is derived from an EMBL/GenBank/DDBJ whole genome shotgun (WGS) entry which is preliminary data.</text>
</comment>
<sequence>MTTTLNDIPFSVLELASVPTGFSISETLNSMLEYAEAADRLKLQRFWLAEHHNMEGIASSATAVLIGQVAARTHNIRVGSGGIMLPNHAPLIVAEQFGTLDALYPGRIDLGLGRAPGTDPITSRALRRDDMRAERFPDEVAELQTLLGPHAADKRVKAYPGANSAVDIWLLGSSLFSAQLAAQRGLPYAFAGHFAPRLAREALALYRHQFTPSDTLQQPHAMLCLPLVLADSDDEARFLSTSSQQRVLALMQGQPLYLPPPIDDMQAIWEDESLAHLQAHVQDFLTLSVIGSPASAQSKLNMIVQQMPVEELMFTNDIFDRSKRIHALELLAGLKKIEG</sequence>
<dbReference type="InterPro" id="IPR019949">
    <property type="entry name" value="CmoO-like"/>
</dbReference>
<evidence type="ECO:0000313" key="4">
    <source>
        <dbReference type="Proteomes" id="UP000714380"/>
    </source>
</evidence>
<reference evidence="3 4" key="1">
    <citation type="submission" date="2020-12" db="EMBL/GenBank/DDBJ databases">
        <title>Novel Thalassolituus-related marine hydrocarbonoclastic bacteria mediated algae-derived hydrocarbons mineralization in twilight zone of the northern South China Sea.</title>
        <authorList>
            <person name="Dong C."/>
        </authorList>
    </citation>
    <scope>NUCLEOTIDE SEQUENCE [LARGE SCALE GENOMIC DNA]</scope>
    <source>
        <strain evidence="3 4">IMCC1826</strain>
    </source>
</reference>
<dbReference type="InterPro" id="IPR050766">
    <property type="entry name" value="Bact_Lucif_Oxidored"/>
</dbReference>
<dbReference type="SUPFAM" id="SSF51679">
    <property type="entry name" value="Bacterial luciferase-like"/>
    <property type="match status" value="1"/>
</dbReference>
<dbReference type="PANTHER" id="PTHR30137:SF6">
    <property type="entry name" value="LUCIFERASE-LIKE MONOOXYGENASE"/>
    <property type="match status" value="1"/>
</dbReference>
<gene>
    <name evidence="3" type="ORF">I9W95_15185</name>
</gene>
<evidence type="ECO:0000256" key="1">
    <source>
        <dbReference type="ARBA" id="ARBA00007789"/>
    </source>
</evidence>
<evidence type="ECO:0000313" key="3">
    <source>
        <dbReference type="EMBL" id="MCA6064951.1"/>
    </source>
</evidence>
<dbReference type="Proteomes" id="UP000714380">
    <property type="component" value="Unassembled WGS sequence"/>
</dbReference>
<feature type="domain" description="Luciferase-like" evidence="2">
    <location>
        <begin position="25"/>
        <end position="245"/>
    </location>
</feature>
<dbReference type="InterPro" id="IPR011251">
    <property type="entry name" value="Luciferase-like_dom"/>
</dbReference>
<name>A0ABS7ZX22_9GAMM</name>
<proteinExistence type="predicted"/>
<dbReference type="EMBL" id="JAEDAH010000096">
    <property type="protein sequence ID" value="MCA6064951.1"/>
    <property type="molecule type" value="Genomic_DNA"/>
</dbReference>